<feature type="transmembrane region" description="Helical" evidence="1">
    <location>
        <begin position="12"/>
        <end position="33"/>
    </location>
</feature>
<keyword evidence="1" id="KW-0472">Membrane</keyword>
<name>A0A8K0T0D3_9HYPO</name>
<gene>
    <name evidence="2" type="ORF">B0I35DRAFT_4603</name>
</gene>
<dbReference type="EMBL" id="JAGPNK010000001">
    <property type="protein sequence ID" value="KAH7327938.1"/>
    <property type="molecule type" value="Genomic_DNA"/>
</dbReference>
<sequence>MAVPLPPWVKAVRIVIMVLCLLVAIGAALNLFLVNPYQNNDRGIDFDFRNDSVVVLLSAAISTFVILLTSFYTNFLTSQRSGLISTIVLTLINILWLVGWAWGIEQTVHWVRLLERSPVEPATMDWVWVGAMGATAGLGAIGWFNFAAMIYWSATHRSNGTSLVTDHQHRGTYKEVPVNQASV</sequence>
<evidence type="ECO:0000313" key="2">
    <source>
        <dbReference type="EMBL" id="KAH7327938.1"/>
    </source>
</evidence>
<evidence type="ECO:0000313" key="3">
    <source>
        <dbReference type="Proteomes" id="UP000813444"/>
    </source>
</evidence>
<evidence type="ECO:0000256" key="1">
    <source>
        <dbReference type="SAM" id="Phobius"/>
    </source>
</evidence>
<feature type="transmembrane region" description="Helical" evidence="1">
    <location>
        <begin position="126"/>
        <end position="152"/>
    </location>
</feature>
<dbReference type="Proteomes" id="UP000813444">
    <property type="component" value="Unassembled WGS sequence"/>
</dbReference>
<comment type="caution">
    <text evidence="2">The sequence shown here is derived from an EMBL/GenBank/DDBJ whole genome shotgun (WGS) entry which is preliminary data.</text>
</comment>
<accession>A0A8K0T0D3</accession>
<reference evidence="2" key="1">
    <citation type="journal article" date="2021" name="Nat. Commun.">
        <title>Genetic determinants of endophytism in the Arabidopsis root mycobiome.</title>
        <authorList>
            <person name="Mesny F."/>
            <person name="Miyauchi S."/>
            <person name="Thiergart T."/>
            <person name="Pickel B."/>
            <person name="Atanasova L."/>
            <person name="Karlsson M."/>
            <person name="Huettel B."/>
            <person name="Barry K.W."/>
            <person name="Haridas S."/>
            <person name="Chen C."/>
            <person name="Bauer D."/>
            <person name="Andreopoulos W."/>
            <person name="Pangilinan J."/>
            <person name="LaButti K."/>
            <person name="Riley R."/>
            <person name="Lipzen A."/>
            <person name="Clum A."/>
            <person name="Drula E."/>
            <person name="Henrissat B."/>
            <person name="Kohler A."/>
            <person name="Grigoriev I.V."/>
            <person name="Martin F.M."/>
            <person name="Hacquard S."/>
        </authorList>
    </citation>
    <scope>NUCLEOTIDE SEQUENCE</scope>
    <source>
        <strain evidence="2">MPI-CAGE-CH-0235</strain>
    </source>
</reference>
<keyword evidence="1" id="KW-0812">Transmembrane</keyword>
<feature type="transmembrane region" description="Helical" evidence="1">
    <location>
        <begin position="53"/>
        <end position="75"/>
    </location>
</feature>
<feature type="transmembrane region" description="Helical" evidence="1">
    <location>
        <begin position="82"/>
        <end position="104"/>
    </location>
</feature>
<keyword evidence="3" id="KW-1185">Reference proteome</keyword>
<protein>
    <recommendedName>
        <fullName evidence="4">MARVEL domain-containing protein</fullName>
    </recommendedName>
</protein>
<keyword evidence="1" id="KW-1133">Transmembrane helix</keyword>
<evidence type="ECO:0008006" key="4">
    <source>
        <dbReference type="Google" id="ProtNLM"/>
    </source>
</evidence>
<organism evidence="2 3">
    <name type="scientific">Stachybotrys elegans</name>
    <dbReference type="NCBI Taxonomy" id="80388"/>
    <lineage>
        <taxon>Eukaryota</taxon>
        <taxon>Fungi</taxon>
        <taxon>Dikarya</taxon>
        <taxon>Ascomycota</taxon>
        <taxon>Pezizomycotina</taxon>
        <taxon>Sordariomycetes</taxon>
        <taxon>Hypocreomycetidae</taxon>
        <taxon>Hypocreales</taxon>
        <taxon>Stachybotryaceae</taxon>
        <taxon>Stachybotrys</taxon>
    </lineage>
</organism>
<proteinExistence type="predicted"/>
<dbReference type="AlphaFoldDB" id="A0A8K0T0D3"/>